<accession>A0AAF0IHL8</accession>
<evidence type="ECO:0000259" key="3">
    <source>
        <dbReference type="Pfam" id="PF01636"/>
    </source>
</evidence>
<sequence>MDQIKKDKLNKAAIAFIASIDQARVCALASSFHPKKWTCRIFGDVTKGSYNACFPIVFLDAEGNEAEKWIVRIPLLPRLAFPEEKMRSEIATMKYISEKTKIPIPRIHGYSITNNNALRLPFLLLEYIDGKTLHSMGSMKDMPQEQRVYIYQQLSFLYLELFQQQFDRIGALTLDENDEHWTFGHNRPLTITDNDQVVGGLDACQGPYQTFTSTIDYIYAIRKIIFNDFYFVRDSVFDEDDARCYLYSLYASQGILMEWVDPEYNHGPFILMHGDLRPPNIILDDKLNVISVLDWEWSHTIPAQLFVPPSWLTGEELISASKDLGRILLMAHANQLEMELTTKEFFGYNPNRRRHADLPLTKLWRRAMKHKNLFVAHALLKPCYFGNVYFNALDYEYYGENLRERVESFFKLDCRQPARDAIRQKMREMEDFGKELESLNLEREKPFEQSALGSETLRKMREFRLERAALREKAAQPKPKIASTSQQLSSQPAKLEDRKTVYRAVMQWSLISLGVALVSCSILTRRRL</sequence>
<evidence type="ECO:0000256" key="1">
    <source>
        <dbReference type="SAM" id="MobiDB-lite"/>
    </source>
</evidence>
<evidence type="ECO:0000256" key="2">
    <source>
        <dbReference type="SAM" id="Phobius"/>
    </source>
</evidence>
<evidence type="ECO:0000313" key="5">
    <source>
        <dbReference type="Proteomes" id="UP001219355"/>
    </source>
</evidence>
<keyword evidence="2" id="KW-0812">Transmembrane</keyword>
<dbReference type="InterPro" id="IPR011009">
    <property type="entry name" value="Kinase-like_dom_sf"/>
</dbReference>
<dbReference type="PANTHER" id="PTHR21310:SF37">
    <property type="entry name" value="AMINOGLYCOSIDE PHOSPHOTRANSFERASE DOMAIN-CONTAINING PROTEIN"/>
    <property type="match status" value="1"/>
</dbReference>
<dbReference type="Gene3D" id="3.30.200.20">
    <property type="entry name" value="Phosphorylase Kinase, domain 1"/>
    <property type="match status" value="1"/>
</dbReference>
<feature type="compositionally biased region" description="Polar residues" evidence="1">
    <location>
        <begin position="482"/>
        <end position="492"/>
    </location>
</feature>
<dbReference type="EMBL" id="CP120628">
    <property type="protein sequence ID" value="WEW57028.1"/>
    <property type="molecule type" value="Genomic_DNA"/>
</dbReference>
<feature type="region of interest" description="Disordered" evidence="1">
    <location>
        <begin position="471"/>
        <end position="493"/>
    </location>
</feature>
<keyword evidence="2" id="KW-1133">Transmembrane helix</keyword>
<gene>
    <name evidence="4" type="ORF">PRK78_002487</name>
</gene>
<evidence type="ECO:0000313" key="4">
    <source>
        <dbReference type="EMBL" id="WEW57028.1"/>
    </source>
</evidence>
<organism evidence="4 5">
    <name type="scientific">Emydomyces testavorans</name>
    <dbReference type="NCBI Taxonomy" id="2070801"/>
    <lineage>
        <taxon>Eukaryota</taxon>
        <taxon>Fungi</taxon>
        <taxon>Dikarya</taxon>
        <taxon>Ascomycota</taxon>
        <taxon>Pezizomycotina</taxon>
        <taxon>Eurotiomycetes</taxon>
        <taxon>Eurotiomycetidae</taxon>
        <taxon>Onygenales</taxon>
        <taxon>Nannizziopsiaceae</taxon>
        <taxon>Emydomyces</taxon>
    </lineage>
</organism>
<dbReference type="InterPro" id="IPR051678">
    <property type="entry name" value="AGP_Transferase"/>
</dbReference>
<feature type="domain" description="Aminoglycoside phosphotransferase" evidence="3">
    <location>
        <begin position="65"/>
        <end position="150"/>
    </location>
</feature>
<dbReference type="Pfam" id="PF01636">
    <property type="entry name" value="APH"/>
    <property type="match status" value="2"/>
</dbReference>
<feature type="transmembrane region" description="Helical" evidence="2">
    <location>
        <begin position="505"/>
        <end position="524"/>
    </location>
</feature>
<dbReference type="Gene3D" id="3.90.1200.10">
    <property type="match status" value="1"/>
</dbReference>
<keyword evidence="2" id="KW-0472">Membrane</keyword>
<proteinExistence type="predicted"/>
<keyword evidence="5" id="KW-1185">Reference proteome</keyword>
<dbReference type="PANTHER" id="PTHR21310">
    <property type="entry name" value="AMINOGLYCOSIDE PHOSPHOTRANSFERASE-RELATED-RELATED"/>
    <property type="match status" value="1"/>
</dbReference>
<feature type="domain" description="Aminoglycoside phosphotransferase" evidence="3">
    <location>
        <begin position="257"/>
        <end position="298"/>
    </location>
</feature>
<reference evidence="4" key="1">
    <citation type="submission" date="2023-03" db="EMBL/GenBank/DDBJ databases">
        <title>Emydomyces testavorans Genome Sequence.</title>
        <authorList>
            <person name="Hoyer L."/>
        </authorList>
    </citation>
    <scope>NUCLEOTIDE SEQUENCE</scope>
    <source>
        <strain evidence="4">16-2883</strain>
    </source>
</reference>
<name>A0AAF0IHL8_9EURO</name>
<dbReference type="InterPro" id="IPR002575">
    <property type="entry name" value="Aminoglycoside_PTrfase"/>
</dbReference>
<dbReference type="SUPFAM" id="SSF56112">
    <property type="entry name" value="Protein kinase-like (PK-like)"/>
    <property type="match status" value="1"/>
</dbReference>
<dbReference type="Proteomes" id="UP001219355">
    <property type="component" value="Chromosome 2"/>
</dbReference>
<protein>
    <recommendedName>
        <fullName evidence="3">Aminoglycoside phosphotransferase domain-containing protein</fullName>
    </recommendedName>
</protein>
<dbReference type="AlphaFoldDB" id="A0AAF0IHL8"/>